<gene>
    <name evidence="7" type="ordered locus">Plav_2819</name>
</gene>
<dbReference type="EMBL" id="CP000774">
    <property type="protein sequence ID" value="ABS64427.1"/>
    <property type="molecule type" value="Genomic_DNA"/>
</dbReference>
<dbReference type="STRING" id="402881.Plav_2819"/>
<comment type="subunit">
    <text evidence="3">Homotetramer.</text>
</comment>
<dbReference type="GO" id="GO:0006545">
    <property type="term" value="P:glycine biosynthetic process"/>
    <property type="evidence" value="ECO:0007669"/>
    <property type="project" value="TreeGrafter"/>
</dbReference>
<dbReference type="InterPro" id="IPR015422">
    <property type="entry name" value="PyrdxlP-dep_Trfase_small"/>
</dbReference>
<dbReference type="PANTHER" id="PTHR48097">
    <property type="entry name" value="L-THREONINE ALDOLASE-RELATED"/>
    <property type="match status" value="1"/>
</dbReference>
<evidence type="ECO:0000256" key="2">
    <source>
        <dbReference type="ARBA" id="ARBA00006966"/>
    </source>
</evidence>
<reference evidence="7 8" key="1">
    <citation type="journal article" date="2011" name="Stand. Genomic Sci.">
        <title>Complete genome sequence of Parvibaculum lavamentivorans type strain (DS-1(T)).</title>
        <authorList>
            <person name="Schleheck D."/>
            <person name="Weiss M."/>
            <person name="Pitluck S."/>
            <person name="Bruce D."/>
            <person name="Land M.L."/>
            <person name="Han S."/>
            <person name="Saunders E."/>
            <person name="Tapia R."/>
            <person name="Detter C."/>
            <person name="Brettin T."/>
            <person name="Han J."/>
            <person name="Woyke T."/>
            <person name="Goodwin L."/>
            <person name="Pennacchio L."/>
            <person name="Nolan M."/>
            <person name="Cook A.M."/>
            <person name="Kjelleberg S."/>
            <person name="Thomas T."/>
        </authorList>
    </citation>
    <scope>NUCLEOTIDE SEQUENCE [LARGE SCALE GENOMIC DNA]</scope>
    <source>
        <strain evidence="8">DS-1 / DSM 13023 / NCIMB 13966</strain>
    </source>
</reference>
<evidence type="ECO:0000256" key="4">
    <source>
        <dbReference type="ARBA" id="ARBA00022898"/>
    </source>
</evidence>
<dbReference type="PIRSF" id="PIRSF017617">
    <property type="entry name" value="Thr_aldolase"/>
    <property type="match status" value="1"/>
</dbReference>
<evidence type="ECO:0000256" key="5">
    <source>
        <dbReference type="PIRSR" id="PIRSR017617-1"/>
    </source>
</evidence>
<keyword evidence="8" id="KW-1185">Reference proteome</keyword>
<proteinExistence type="inferred from homology"/>
<dbReference type="OrthoDB" id="9774495at2"/>
<dbReference type="GO" id="GO:0006567">
    <property type="term" value="P:L-threonine catabolic process"/>
    <property type="evidence" value="ECO:0007669"/>
    <property type="project" value="TreeGrafter"/>
</dbReference>
<dbReference type="KEGG" id="pla:Plav_2819"/>
<dbReference type="HOGENOM" id="CLU_029381_0_4_5"/>
<accession>A7HWZ4</accession>
<dbReference type="Gene3D" id="3.90.1150.10">
    <property type="entry name" value="Aspartate Aminotransferase, domain 1"/>
    <property type="match status" value="1"/>
</dbReference>
<dbReference type="AlphaFoldDB" id="A7HWZ4"/>
<evidence type="ECO:0000313" key="7">
    <source>
        <dbReference type="EMBL" id="ABS64427.1"/>
    </source>
</evidence>
<evidence type="ECO:0000259" key="6">
    <source>
        <dbReference type="Pfam" id="PF01212"/>
    </source>
</evidence>
<keyword evidence="7" id="KW-0456">Lyase</keyword>
<dbReference type="Proteomes" id="UP000006377">
    <property type="component" value="Chromosome"/>
</dbReference>
<name>A7HWZ4_PARL1</name>
<dbReference type="InterPro" id="IPR015421">
    <property type="entry name" value="PyrdxlP-dep_Trfase_major"/>
</dbReference>
<dbReference type="InterPro" id="IPR001597">
    <property type="entry name" value="ArAA_b-elim_lyase/Thr_aldolase"/>
</dbReference>
<dbReference type="Pfam" id="PF01212">
    <property type="entry name" value="Beta_elim_lyase"/>
    <property type="match status" value="1"/>
</dbReference>
<dbReference type="eggNOG" id="COG2008">
    <property type="taxonomic scope" value="Bacteria"/>
</dbReference>
<protein>
    <submittedName>
        <fullName evidence="7">Aromatic amino acid beta-eliminating lyase/threonine aldolase</fullName>
    </submittedName>
</protein>
<sequence>MTRTGIDLRSDLMTPGSAKVAAAMQAAALRPPAMGHGEDPDERALMELMAAELGVEAVLLVPTCTMANQIAIRLHLPEGGRLASSALAHVVTVEDRATALTGVARQVLPDENGHPSPAAVAGFLAERAPGEATLVWLENTHMLAAGSVMPTGWQSDIGATCRAAGSTLHLDGSRLWNAAVAQNAPLSVLMAGCDTAAISLNKAIGAPVGSVLAGSRSEIDEALRWRDAMGGGWRPIGAIAAAARAALEGWRDRLETDAAMASTLARAIAGRLGDLAVQPAQTNLVFLNRPSGDAAQFVDSLARHGVQVLKLTPALVRLAIHGGVRVHEVETIATAVATADTELAATRGA</sequence>
<dbReference type="PANTHER" id="PTHR48097:SF9">
    <property type="entry name" value="L-THREONINE ALDOLASE"/>
    <property type="match status" value="1"/>
</dbReference>
<dbReference type="GO" id="GO:0008732">
    <property type="term" value="F:L-allo-threonine aldolase activity"/>
    <property type="evidence" value="ECO:0007669"/>
    <property type="project" value="TreeGrafter"/>
</dbReference>
<dbReference type="RefSeq" id="WP_012111742.1">
    <property type="nucleotide sequence ID" value="NC_009719.1"/>
</dbReference>
<dbReference type="SUPFAM" id="SSF53383">
    <property type="entry name" value="PLP-dependent transferases"/>
    <property type="match status" value="1"/>
</dbReference>
<dbReference type="GO" id="GO:0005829">
    <property type="term" value="C:cytosol"/>
    <property type="evidence" value="ECO:0007669"/>
    <property type="project" value="TreeGrafter"/>
</dbReference>
<dbReference type="InterPro" id="IPR015424">
    <property type="entry name" value="PyrdxlP-dep_Trfase"/>
</dbReference>
<evidence type="ECO:0000256" key="1">
    <source>
        <dbReference type="ARBA" id="ARBA00001933"/>
    </source>
</evidence>
<dbReference type="Gene3D" id="3.40.640.10">
    <property type="entry name" value="Type I PLP-dependent aspartate aminotransferase-like (Major domain)"/>
    <property type="match status" value="1"/>
</dbReference>
<evidence type="ECO:0000256" key="3">
    <source>
        <dbReference type="ARBA" id="ARBA00011881"/>
    </source>
</evidence>
<feature type="domain" description="Aromatic amino acid beta-eliminating lyase/threonine aldolase" evidence="6">
    <location>
        <begin position="7"/>
        <end position="286"/>
    </location>
</feature>
<keyword evidence="4" id="KW-0663">Pyridoxal phosphate</keyword>
<organism evidence="7 8">
    <name type="scientific">Parvibaculum lavamentivorans (strain DS-1 / DSM 13023 / NCIMB 13966)</name>
    <dbReference type="NCBI Taxonomy" id="402881"/>
    <lineage>
        <taxon>Bacteria</taxon>
        <taxon>Pseudomonadati</taxon>
        <taxon>Pseudomonadota</taxon>
        <taxon>Alphaproteobacteria</taxon>
        <taxon>Hyphomicrobiales</taxon>
        <taxon>Parvibaculaceae</taxon>
        <taxon>Parvibaculum</taxon>
    </lineage>
</organism>
<feature type="modified residue" description="N6-(pyridoxal phosphate)lysine" evidence="5">
    <location>
        <position position="202"/>
    </location>
</feature>
<evidence type="ECO:0000313" key="8">
    <source>
        <dbReference type="Proteomes" id="UP000006377"/>
    </source>
</evidence>
<dbReference type="InterPro" id="IPR023603">
    <property type="entry name" value="Low_specificity_L-TA-like"/>
</dbReference>
<comment type="cofactor">
    <cofactor evidence="1">
        <name>pyridoxal 5'-phosphate</name>
        <dbReference type="ChEBI" id="CHEBI:597326"/>
    </cofactor>
</comment>
<comment type="similarity">
    <text evidence="2">Belongs to the threonine aldolase family.</text>
</comment>